<dbReference type="PANTHER" id="PTHR40661">
    <property type="match status" value="1"/>
</dbReference>
<name>A0A0Z8Q915_STRSU</name>
<dbReference type="SMART" id="SM00530">
    <property type="entry name" value="HTH_XRE"/>
    <property type="match status" value="1"/>
</dbReference>
<dbReference type="EMBL" id="FIJK01000061">
    <property type="protein sequence ID" value="CYW59840.1"/>
    <property type="molecule type" value="Genomic_DNA"/>
</dbReference>
<dbReference type="CDD" id="cd00093">
    <property type="entry name" value="HTH_XRE"/>
    <property type="match status" value="1"/>
</dbReference>
<gene>
    <name evidence="5" type="ORF">ERS132539_01990</name>
</gene>
<dbReference type="PANTHER" id="PTHR40661:SF1">
    <property type="entry name" value="HTH CRO_C1-TYPE DOMAIN-CONTAINING PROTEIN"/>
    <property type="match status" value="1"/>
</dbReference>
<dbReference type="CDD" id="cd06529">
    <property type="entry name" value="S24_LexA-like"/>
    <property type="match status" value="1"/>
</dbReference>
<evidence type="ECO:0000313" key="5">
    <source>
        <dbReference type="EMBL" id="CYW59840.1"/>
    </source>
</evidence>
<keyword evidence="1" id="KW-0805">Transcription regulation</keyword>
<dbReference type="Pfam" id="PF00717">
    <property type="entry name" value="Peptidase_S24"/>
    <property type="match status" value="1"/>
</dbReference>
<dbReference type="RefSeq" id="WP_044767819.1">
    <property type="nucleotide sequence ID" value="NZ_CEIH01000240.1"/>
</dbReference>
<reference evidence="5 6" key="1">
    <citation type="submission" date="2016-02" db="EMBL/GenBank/DDBJ databases">
        <authorList>
            <consortium name="Pathogen Informatics"/>
        </authorList>
    </citation>
    <scope>NUCLEOTIDE SEQUENCE [LARGE SCALE GENOMIC DNA]</scope>
    <source>
        <strain evidence="5 6">SS1013</strain>
    </source>
</reference>
<keyword evidence="2" id="KW-0238">DNA-binding</keyword>
<dbReference type="Proteomes" id="UP000069526">
    <property type="component" value="Unassembled WGS sequence"/>
</dbReference>
<dbReference type="GO" id="GO:0003677">
    <property type="term" value="F:DNA binding"/>
    <property type="evidence" value="ECO:0007669"/>
    <property type="project" value="UniProtKB-KW"/>
</dbReference>
<dbReference type="AlphaFoldDB" id="A0A0Z8Q915"/>
<proteinExistence type="predicted"/>
<dbReference type="InterPro" id="IPR001387">
    <property type="entry name" value="Cro/C1-type_HTH"/>
</dbReference>
<evidence type="ECO:0000313" key="6">
    <source>
        <dbReference type="Proteomes" id="UP000069526"/>
    </source>
</evidence>
<evidence type="ECO:0000256" key="3">
    <source>
        <dbReference type="ARBA" id="ARBA00023163"/>
    </source>
</evidence>
<dbReference type="SUPFAM" id="SSF47413">
    <property type="entry name" value="lambda repressor-like DNA-binding domains"/>
    <property type="match status" value="1"/>
</dbReference>
<dbReference type="InterPro" id="IPR015927">
    <property type="entry name" value="Peptidase_S24_S26A/B/C"/>
</dbReference>
<dbReference type="InterPro" id="IPR010982">
    <property type="entry name" value="Lambda_DNA-bd_dom_sf"/>
</dbReference>
<dbReference type="Gene3D" id="1.10.260.40">
    <property type="entry name" value="lambda repressor-like DNA-binding domains"/>
    <property type="match status" value="1"/>
</dbReference>
<accession>A0A0Z8Q915</accession>
<dbReference type="InterPro" id="IPR039418">
    <property type="entry name" value="LexA-like"/>
</dbReference>
<evidence type="ECO:0000256" key="2">
    <source>
        <dbReference type="ARBA" id="ARBA00023125"/>
    </source>
</evidence>
<dbReference type="InterPro" id="IPR036286">
    <property type="entry name" value="LexA/Signal_pep-like_sf"/>
</dbReference>
<feature type="domain" description="HTH cro/C1-type" evidence="4">
    <location>
        <begin position="11"/>
        <end position="66"/>
    </location>
</feature>
<keyword evidence="3" id="KW-0804">Transcription</keyword>
<dbReference type="SUPFAM" id="SSF51306">
    <property type="entry name" value="LexA/Signal peptidase"/>
    <property type="match status" value="1"/>
</dbReference>
<protein>
    <submittedName>
        <fullName evidence="5">Putative phage repressor</fullName>
    </submittedName>
</protein>
<evidence type="ECO:0000256" key="1">
    <source>
        <dbReference type="ARBA" id="ARBA00023015"/>
    </source>
</evidence>
<sequence length="249" mass="28304">MDKKIIIGQRLRELRLKHNLEQIEVAQKLGYKSDTTISKWENGKNLPTGKKLILLAQLFNTTTDEILLGETTPTTTPNSLIEQISDKVVQLTEPNQKNVLRYSSELLDKQNTVEYSKNTVNELQAVYFTYNYYDQPASAGTGQYLNDVKVETIELPIEVDADFVVPIYGDSMEPEYHSGDYIFVKLSVDLSDGDIGVFAYNGDAYIKQLRITDQGAYLHSLNPDYDNIPITADTDFRTIGEVVEVYRER</sequence>
<organism evidence="5 6">
    <name type="scientific">Streptococcus suis</name>
    <dbReference type="NCBI Taxonomy" id="1307"/>
    <lineage>
        <taxon>Bacteria</taxon>
        <taxon>Bacillati</taxon>
        <taxon>Bacillota</taxon>
        <taxon>Bacilli</taxon>
        <taxon>Lactobacillales</taxon>
        <taxon>Streptococcaceae</taxon>
        <taxon>Streptococcus</taxon>
    </lineage>
</organism>
<dbReference type="Gene3D" id="2.10.109.10">
    <property type="entry name" value="Umud Fragment, subunit A"/>
    <property type="match status" value="1"/>
</dbReference>
<evidence type="ECO:0000259" key="4">
    <source>
        <dbReference type="PROSITE" id="PS50943"/>
    </source>
</evidence>
<dbReference type="PROSITE" id="PS50943">
    <property type="entry name" value="HTH_CROC1"/>
    <property type="match status" value="1"/>
</dbReference>
<dbReference type="Pfam" id="PF01381">
    <property type="entry name" value="HTH_3"/>
    <property type="match status" value="1"/>
</dbReference>